<organism evidence="4 5">
    <name type="scientific">Ceratopteris richardii</name>
    <name type="common">Triangle waterfern</name>
    <dbReference type="NCBI Taxonomy" id="49495"/>
    <lineage>
        <taxon>Eukaryota</taxon>
        <taxon>Viridiplantae</taxon>
        <taxon>Streptophyta</taxon>
        <taxon>Embryophyta</taxon>
        <taxon>Tracheophyta</taxon>
        <taxon>Polypodiopsida</taxon>
        <taxon>Polypodiidae</taxon>
        <taxon>Polypodiales</taxon>
        <taxon>Pteridineae</taxon>
        <taxon>Pteridaceae</taxon>
        <taxon>Parkerioideae</taxon>
        <taxon>Ceratopteris</taxon>
    </lineage>
</organism>
<dbReference type="InterPro" id="IPR043198">
    <property type="entry name" value="Cyclin/Ssn8"/>
</dbReference>
<name>A0A8T2R679_CERRI</name>
<evidence type="ECO:0000313" key="4">
    <source>
        <dbReference type="EMBL" id="KAH7291095.1"/>
    </source>
</evidence>
<dbReference type="InterPro" id="IPR006671">
    <property type="entry name" value="Cyclin_N"/>
</dbReference>
<feature type="region of interest" description="Disordered" evidence="2">
    <location>
        <begin position="275"/>
        <end position="299"/>
    </location>
</feature>
<dbReference type="SUPFAM" id="SSF47954">
    <property type="entry name" value="Cyclin-like"/>
    <property type="match status" value="2"/>
</dbReference>
<dbReference type="FunFam" id="1.10.472.10:FF:000031">
    <property type="entry name" value="cyclin-L1-1-like isoform X1"/>
    <property type="match status" value="1"/>
</dbReference>
<gene>
    <name evidence="4" type="ORF">KP509_29G000300</name>
</gene>
<comment type="similarity">
    <text evidence="1">Belongs to the cyclin family.</text>
</comment>
<dbReference type="GO" id="GO:0006357">
    <property type="term" value="P:regulation of transcription by RNA polymerase II"/>
    <property type="evidence" value="ECO:0007669"/>
    <property type="project" value="InterPro"/>
</dbReference>
<dbReference type="InterPro" id="IPR036915">
    <property type="entry name" value="Cyclin-like_sf"/>
</dbReference>
<feature type="domain" description="Cyclin-like" evidence="3">
    <location>
        <begin position="163"/>
        <end position="245"/>
    </location>
</feature>
<dbReference type="SMART" id="SM00385">
    <property type="entry name" value="CYCLIN"/>
    <property type="match status" value="2"/>
</dbReference>
<dbReference type="GO" id="GO:0016538">
    <property type="term" value="F:cyclin-dependent protein serine/threonine kinase regulator activity"/>
    <property type="evidence" value="ECO:0007669"/>
    <property type="project" value="InterPro"/>
</dbReference>
<evidence type="ECO:0000256" key="1">
    <source>
        <dbReference type="RuleBase" id="RU000383"/>
    </source>
</evidence>
<protein>
    <recommendedName>
        <fullName evidence="3">Cyclin-like domain-containing protein</fullName>
    </recommendedName>
</protein>
<keyword evidence="1" id="KW-0195">Cyclin</keyword>
<comment type="caution">
    <text evidence="4">The sequence shown here is derived from an EMBL/GenBank/DDBJ whole genome shotgun (WGS) entry which is preliminary data.</text>
</comment>
<dbReference type="PIRSF" id="PIRSF036580">
    <property type="entry name" value="Cyclin_L"/>
    <property type="match status" value="1"/>
</dbReference>
<dbReference type="InterPro" id="IPR013763">
    <property type="entry name" value="Cyclin-like_dom"/>
</dbReference>
<dbReference type="CDD" id="cd20532">
    <property type="entry name" value="CYCLIN_CCNL_rpt1"/>
    <property type="match status" value="1"/>
</dbReference>
<dbReference type="Gene3D" id="1.10.472.10">
    <property type="entry name" value="Cyclin-like"/>
    <property type="match status" value="2"/>
</dbReference>
<evidence type="ECO:0000259" key="3">
    <source>
        <dbReference type="SMART" id="SM00385"/>
    </source>
</evidence>
<dbReference type="Proteomes" id="UP000825935">
    <property type="component" value="Chromosome 29"/>
</dbReference>
<evidence type="ECO:0000256" key="2">
    <source>
        <dbReference type="SAM" id="MobiDB-lite"/>
    </source>
</evidence>
<dbReference type="AlphaFoldDB" id="A0A8T2R679"/>
<feature type="domain" description="Cyclin-like" evidence="3">
    <location>
        <begin position="40"/>
        <end position="150"/>
    </location>
</feature>
<dbReference type="EMBL" id="CM035434">
    <property type="protein sequence ID" value="KAH7291095.1"/>
    <property type="molecule type" value="Genomic_DNA"/>
</dbReference>
<keyword evidence="5" id="KW-1185">Reference proteome</keyword>
<accession>A0A8T2R679</accession>
<feature type="region of interest" description="Disordered" evidence="2">
    <location>
        <begin position="374"/>
        <end position="401"/>
    </location>
</feature>
<evidence type="ECO:0000313" key="5">
    <source>
        <dbReference type="Proteomes" id="UP000825935"/>
    </source>
</evidence>
<dbReference type="EMBL" id="CM035434">
    <property type="protein sequence ID" value="KAH7291094.1"/>
    <property type="molecule type" value="Genomic_DNA"/>
</dbReference>
<dbReference type="Pfam" id="PF00134">
    <property type="entry name" value="Cyclin_N"/>
    <property type="match status" value="1"/>
</dbReference>
<dbReference type="PANTHER" id="PTHR10026">
    <property type="entry name" value="CYCLIN"/>
    <property type="match status" value="1"/>
</dbReference>
<feature type="compositionally biased region" description="Basic residues" evidence="2">
    <location>
        <begin position="381"/>
        <end position="392"/>
    </location>
</feature>
<sequence length="433" mass="48931">MLDFGPGSFFLTPSQILDSPSFRDGVHSDAEKSLRFYGCEIIQEAGILLRLPQVVAATAQVLFHRFFYKKSMFCHDVRAVAASSFWLAMKLEEEKGASNRGGKPSKLNDVVSMFEHIRARREGVQPLPPHSPAFKLLKDEVLKLEMRMLIEFGFVCNVEHPHKLLLGILNSLEASKELIQESWNLVNDSLRTTLCVCYPSNVIACGIVFAAARRLSVPLPENPPWWDLFDVSNEQIHSVCLSLADLYRQPKPHYIDVKTLSSQSIDVGSFTEASAGDSVKSSLSPVREISPNCDKPTSSECNDTIPAIDLKSQSEVLNSSFVNGSGSPQLKDAVKDVLKDRDQTSLCSRNSRKRVWDSSFDSVRKGCREFDSSSCHEQKRTARQSHSRSRSRSGRDNHREREHALRHYEHHRCSRYYDNQVLSSRHHYGHVRG</sequence>
<dbReference type="OrthoDB" id="10264655at2759"/>
<proteinExistence type="inferred from homology"/>
<reference evidence="4" key="1">
    <citation type="submission" date="2021-08" db="EMBL/GenBank/DDBJ databases">
        <title>WGS assembly of Ceratopteris richardii.</title>
        <authorList>
            <person name="Marchant D.B."/>
            <person name="Chen G."/>
            <person name="Jenkins J."/>
            <person name="Shu S."/>
            <person name="Leebens-Mack J."/>
            <person name="Grimwood J."/>
            <person name="Schmutz J."/>
            <person name="Soltis P."/>
            <person name="Soltis D."/>
            <person name="Chen Z.-H."/>
        </authorList>
    </citation>
    <scope>NUCLEOTIDE SEQUENCE</scope>
    <source>
        <strain evidence="4">Whitten #5841</strain>
        <tissue evidence="4">Leaf</tissue>
    </source>
</reference>
<dbReference type="OMA" id="SHARNDM"/>